<evidence type="ECO:0000313" key="2">
    <source>
        <dbReference type="EMBL" id="CAA7041342.1"/>
    </source>
</evidence>
<protein>
    <submittedName>
        <fullName evidence="2">Uncharacterized protein</fullName>
    </submittedName>
</protein>
<comment type="caution">
    <text evidence="2">The sequence shown here is derived from an EMBL/GenBank/DDBJ whole genome shotgun (WGS) entry which is preliminary data.</text>
</comment>
<feature type="region of interest" description="Disordered" evidence="1">
    <location>
        <begin position="1"/>
        <end position="21"/>
    </location>
</feature>
<evidence type="ECO:0000256" key="1">
    <source>
        <dbReference type="SAM" id="MobiDB-lite"/>
    </source>
</evidence>
<accession>A0A6D2JPN7</accession>
<evidence type="ECO:0000313" key="3">
    <source>
        <dbReference type="Proteomes" id="UP000467841"/>
    </source>
</evidence>
<proteinExistence type="predicted"/>
<dbReference type="EMBL" id="CACVBM020001242">
    <property type="protein sequence ID" value="CAA7041342.1"/>
    <property type="molecule type" value="Genomic_DNA"/>
</dbReference>
<sequence>MRIEGEKGVKTQSAPNIGRGRAKVILAEQFPTGPTVTVEPGRNPARPDYLSRDRNVRAARTNRKERPRSAEFCIGTDRPYGRSGKNARPRPKSLAIRFGRPNRSTATKSIGHRPKLFSAKVSPLFINSNRF</sequence>
<feature type="region of interest" description="Disordered" evidence="1">
    <location>
        <begin position="57"/>
        <end position="111"/>
    </location>
</feature>
<reference evidence="2" key="1">
    <citation type="submission" date="2020-01" db="EMBL/GenBank/DDBJ databases">
        <authorList>
            <person name="Mishra B."/>
        </authorList>
    </citation>
    <scope>NUCLEOTIDE SEQUENCE [LARGE SCALE GENOMIC DNA]</scope>
</reference>
<gene>
    <name evidence="2" type="ORF">MERR_LOCUS28577</name>
</gene>
<feature type="compositionally biased region" description="Basic and acidic residues" evidence="1">
    <location>
        <begin position="57"/>
        <end position="69"/>
    </location>
</feature>
<name>A0A6D2JPN7_9BRAS</name>
<organism evidence="2 3">
    <name type="scientific">Microthlaspi erraticum</name>
    <dbReference type="NCBI Taxonomy" id="1685480"/>
    <lineage>
        <taxon>Eukaryota</taxon>
        <taxon>Viridiplantae</taxon>
        <taxon>Streptophyta</taxon>
        <taxon>Embryophyta</taxon>
        <taxon>Tracheophyta</taxon>
        <taxon>Spermatophyta</taxon>
        <taxon>Magnoliopsida</taxon>
        <taxon>eudicotyledons</taxon>
        <taxon>Gunneridae</taxon>
        <taxon>Pentapetalae</taxon>
        <taxon>rosids</taxon>
        <taxon>malvids</taxon>
        <taxon>Brassicales</taxon>
        <taxon>Brassicaceae</taxon>
        <taxon>Coluteocarpeae</taxon>
        <taxon>Microthlaspi</taxon>
    </lineage>
</organism>
<dbReference type="Proteomes" id="UP000467841">
    <property type="component" value="Unassembled WGS sequence"/>
</dbReference>
<keyword evidence="3" id="KW-1185">Reference proteome</keyword>
<dbReference type="AlphaFoldDB" id="A0A6D2JPN7"/>